<comment type="caution">
    <text evidence="2">The sequence shown here is derived from an EMBL/GenBank/DDBJ whole genome shotgun (WGS) entry which is preliminary data.</text>
</comment>
<dbReference type="InterPro" id="IPR002347">
    <property type="entry name" value="SDR_fam"/>
</dbReference>
<evidence type="ECO:0000313" key="2">
    <source>
        <dbReference type="EMBL" id="TYO89320.1"/>
    </source>
</evidence>
<dbReference type="PANTHER" id="PTHR42760">
    <property type="entry name" value="SHORT-CHAIN DEHYDROGENASES/REDUCTASES FAMILY MEMBER"/>
    <property type="match status" value="1"/>
</dbReference>
<dbReference type="SUPFAM" id="SSF51735">
    <property type="entry name" value="NAD(P)-binding Rossmann-fold domains"/>
    <property type="match status" value="1"/>
</dbReference>
<keyword evidence="3" id="KW-1185">Reference proteome</keyword>
<name>A0ABY3NDB9_ELIMR</name>
<dbReference type="Gene3D" id="3.40.50.720">
    <property type="entry name" value="NAD(P)-binding Rossmann-like Domain"/>
    <property type="match status" value="1"/>
</dbReference>
<dbReference type="NCBIfam" id="NF005559">
    <property type="entry name" value="PRK07231.1"/>
    <property type="match status" value="1"/>
</dbReference>
<dbReference type="PANTHER" id="PTHR42760:SF132">
    <property type="entry name" value="SHORT-CHAIN DEHYDROGENASE_REDUCTASE FAMILY PROTEIN"/>
    <property type="match status" value="1"/>
</dbReference>
<comment type="similarity">
    <text evidence="1">Belongs to the short-chain dehydrogenases/reductases (SDR) family.</text>
</comment>
<accession>A0ABY3NDB9</accession>
<dbReference type="InterPro" id="IPR036291">
    <property type="entry name" value="NAD(P)-bd_dom_sf"/>
</dbReference>
<dbReference type="NCBIfam" id="NF009466">
    <property type="entry name" value="PRK12826.1-2"/>
    <property type="match status" value="1"/>
</dbReference>
<sequence>MVFGIQILHTICKIVSQASPTNTNYKNMEQKLQNQIAIITGASSGIGSGIAKCIAASGATVIINHSSQSSKPSAEAILKEITDDGGSGITYQCDVSKEEEVIKMFQDVTTQYGTVDILINNAGVQKDAKFTEMTLQQWQQVIDINLTGQFLCAREAIREFLRRDIDPAKSVARGKIIHISSVHEIIPWAGHANYAASKGAIRMLMQTLAQEYGADKIRVNSICPGAIQTPINTNAWNTPEAYNSLMNLIPYNRIGKPEDIGKLAVFLASDDSDYITGASIFIDGGMTTFESFSTGG</sequence>
<dbReference type="Pfam" id="PF13561">
    <property type="entry name" value="adh_short_C2"/>
    <property type="match status" value="1"/>
</dbReference>
<dbReference type="EMBL" id="VNHK01000010">
    <property type="protein sequence ID" value="TYO89320.1"/>
    <property type="molecule type" value="Genomic_DNA"/>
</dbReference>
<dbReference type="PRINTS" id="PR00080">
    <property type="entry name" value="SDRFAMILY"/>
</dbReference>
<dbReference type="InterPro" id="IPR020904">
    <property type="entry name" value="Sc_DH/Rdtase_CS"/>
</dbReference>
<proteinExistence type="inferred from homology"/>
<dbReference type="PRINTS" id="PR00081">
    <property type="entry name" value="GDHRDH"/>
</dbReference>
<gene>
    <name evidence="2" type="ORF">LX74_02897</name>
</gene>
<organism evidence="2 3">
    <name type="scientific">Elizabethkingia miricola</name>
    <name type="common">Chryseobacterium miricola</name>
    <dbReference type="NCBI Taxonomy" id="172045"/>
    <lineage>
        <taxon>Bacteria</taxon>
        <taxon>Pseudomonadati</taxon>
        <taxon>Bacteroidota</taxon>
        <taxon>Flavobacteriia</taxon>
        <taxon>Flavobacteriales</taxon>
        <taxon>Weeksellaceae</taxon>
        <taxon>Elizabethkingia</taxon>
    </lineage>
</organism>
<protein>
    <submittedName>
        <fullName evidence="2">Glucose 1-dehydrogenase</fullName>
    </submittedName>
</protein>
<evidence type="ECO:0000313" key="3">
    <source>
        <dbReference type="Proteomes" id="UP000324513"/>
    </source>
</evidence>
<dbReference type="PROSITE" id="PS00061">
    <property type="entry name" value="ADH_SHORT"/>
    <property type="match status" value="1"/>
</dbReference>
<dbReference type="Proteomes" id="UP000324513">
    <property type="component" value="Unassembled WGS sequence"/>
</dbReference>
<reference evidence="2 3" key="1">
    <citation type="submission" date="2019-07" db="EMBL/GenBank/DDBJ databases">
        <title>Genomic Encyclopedia of Archaeal and Bacterial Type Strains, Phase II (KMG-II): from individual species to whole genera.</title>
        <authorList>
            <person name="Goeker M."/>
        </authorList>
    </citation>
    <scope>NUCLEOTIDE SEQUENCE [LARGE SCALE GENOMIC DNA]</scope>
    <source>
        <strain evidence="2 3">DSM 14571</strain>
    </source>
</reference>
<evidence type="ECO:0000256" key="1">
    <source>
        <dbReference type="ARBA" id="ARBA00006484"/>
    </source>
</evidence>